<reference evidence="2" key="3">
    <citation type="submission" date="2015-06" db="UniProtKB">
        <authorList>
            <consortium name="EnsemblMetazoa"/>
        </authorList>
    </citation>
    <scope>IDENTIFICATION</scope>
</reference>
<dbReference type="GeneID" id="20202052"/>
<sequence>MELFHDEIMGLPLLMRIWVEYNRNEYIGASYDGPYFESDMALLVDTSHPMIYPEFQKGIEWAKKSIQSKKKFCLQFDFGPSIENWLSNNYPQTFYTFKILKNHQARLYVTNFCKPKHCFDCSVLWCFLLGPCWLFSAPCYKLYRKLQCKDLIIQFNVPVVRRTALPTGACIELSK</sequence>
<protein>
    <submittedName>
        <fullName evidence="1 2">Uncharacterized protein</fullName>
    </submittedName>
</protein>
<evidence type="ECO:0000313" key="2">
    <source>
        <dbReference type="EnsemblMetazoa" id="HelroP167721"/>
    </source>
</evidence>
<dbReference type="EMBL" id="AMQM01002834">
    <property type="status" value="NOT_ANNOTATED_CDS"/>
    <property type="molecule type" value="Genomic_DNA"/>
</dbReference>
<dbReference type="Proteomes" id="UP000015101">
    <property type="component" value="Unassembled WGS sequence"/>
</dbReference>
<reference evidence="1 3" key="2">
    <citation type="journal article" date="2013" name="Nature">
        <title>Insights into bilaterian evolution from three spiralian genomes.</title>
        <authorList>
            <person name="Simakov O."/>
            <person name="Marletaz F."/>
            <person name="Cho S.J."/>
            <person name="Edsinger-Gonzales E."/>
            <person name="Havlak P."/>
            <person name="Hellsten U."/>
            <person name="Kuo D.H."/>
            <person name="Larsson T."/>
            <person name="Lv J."/>
            <person name="Arendt D."/>
            <person name="Savage R."/>
            <person name="Osoegawa K."/>
            <person name="de Jong P."/>
            <person name="Grimwood J."/>
            <person name="Chapman J.A."/>
            <person name="Shapiro H."/>
            <person name="Aerts A."/>
            <person name="Otillar R.P."/>
            <person name="Terry A.Y."/>
            <person name="Boore J.L."/>
            <person name="Grigoriev I.V."/>
            <person name="Lindberg D.R."/>
            <person name="Seaver E.C."/>
            <person name="Weisblat D.A."/>
            <person name="Putnam N.H."/>
            <person name="Rokhsar D.S."/>
        </authorList>
    </citation>
    <scope>NUCLEOTIDE SEQUENCE</scope>
</reference>
<keyword evidence="3" id="KW-1185">Reference proteome</keyword>
<dbReference type="KEGG" id="hro:HELRODRAFT_167721"/>
<dbReference type="InParanoid" id="T1EZQ2"/>
<proteinExistence type="predicted"/>
<accession>T1EZQ2</accession>
<reference evidence="3" key="1">
    <citation type="submission" date="2012-12" db="EMBL/GenBank/DDBJ databases">
        <authorList>
            <person name="Hellsten U."/>
            <person name="Grimwood J."/>
            <person name="Chapman J.A."/>
            <person name="Shapiro H."/>
            <person name="Aerts A."/>
            <person name="Otillar R.P."/>
            <person name="Terry A.Y."/>
            <person name="Boore J.L."/>
            <person name="Simakov O."/>
            <person name="Marletaz F."/>
            <person name="Cho S.-J."/>
            <person name="Edsinger-Gonzales E."/>
            <person name="Havlak P."/>
            <person name="Kuo D.-H."/>
            <person name="Larsson T."/>
            <person name="Lv J."/>
            <person name="Arendt D."/>
            <person name="Savage R."/>
            <person name="Osoegawa K."/>
            <person name="de Jong P."/>
            <person name="Lindberg D.R."/>
            <person name="Seaver E.C."/>
            <person name="Weisblat D.A."/>
            <person name="Putnam N.H."/>
            <person name="Grigoriev I.V."/>
            <person name="Rokhsar D.S."/>
        </authorList>
    </citation>
    <scope>NUCLEOTIDE SEQUENCE</scope>
</reference>
<dbReference type="CTD" id="20202052"/>
<dbReference type="RefSeq" id="XP_009011717.1">
    <property type="nucleotide sequence ID" value="XM_009013469.1"/>
</dbReference>
<organism evidence="2 3">
    <name type="scientific">Helobdella robusta</name>
    <name type="common">Californian leech</name>
    <dbReference type="NCBI Taxonomy" id="6412"/>
    <lineage>
        <taxon>Eukaryota</taxon>
        <taxon>Metazoa</taxon>
        <taxon>Spiralia</taxon>
        <taxon>Lophotrochozoa</taxon>
        <taxon>Annelida</taxon>
        <taxon>Clitellata</taxon>
        <taxon>Hirudinea</taxon>
        <taxon>Rhynchobdellida</taxon>
        <taxon>Glossiphoniidae</taxon>
        <taxon>Helobdella</taxon>
    </lineage>
</organism>
<dbReference type="EnsemblMetazoa" id="HelroT167721">
    <property type="protein sequence ID" value="HelroP167721"/>
    <property type="gene ID" value="HelroG167721"/>
</dbReference>
<dbReference type="AlphaFoldDB" id="T1EZQ2"/>
<evidence type="ECO:0000313" key="3">
    <source>
        <dbReference type="Proteomes" id="UP000015101"/>
    </source>
</evidence>
<name>T1EZQ2_HELRO</name>
<dbReference type="HOGENOM" id="CLU_124084_0_0_1"/>
<dbReference type="EMBL" id="KB095905">
    <property type="protein sequence ID" value="ESO09903.1"/>
    <property type="molecule type" value="Genomic_DNA"/>
</dbReference>
<evidence type="ECO:0000313" key="1">
    <source>
        <dbReference type="EMBL" id="ESO09903.1"/>
    </source>
</evidence>
<dbReference type="OrthoDB" id="6264873at2759"/>
<gene>
    <name evidence="2" type="primary">20202052</name>
    <name evidence="1" type="ORF">HELRODRAFT_167721</name>
</gene>